<evidence type="ECO:0000256" key="8">
    <source>
        <dbReference type="SAM" id="MobiDB-lite"/>
    </source>
</evidence>
<evidence type="ECO:0000313" key="10">
    <source>
        <dbReference type="EMBL" id="KAK0479285.1"/>
    </source>
</evidence>
<sequence>MNSTPTCQPETPQQRERLNKQTSGSSKRTTGRRGKRTRAGWTIESLNMKGCGAQSAAKSKWSEINSMMRERRIGILTLQETHLTEEYTDEIHQLFGKRLSVHFSACRSNSSGKAGIAIVLNKDLVPTDDVEITELIHGRAMLIQAPWHAGTFLTWLAIYAPNNEKESKEMWENLTRLWSDLKLPQLDGMSGDFNFVEDAIDRIPAHGDSQALVKAFQEFKGKQRLKDGWRHINPERREYTYTQMSGKFSRSRIDRIYVSDKVLKNSDRWEIRHPPIGTDHQIVSVRVTHDQAPYLGKGRWMVPLHLLNNKKVIREVESIVEGMARDMHDAKGRRTDSWNLQTVYAKGKTEIIHTLHKYARKSLPVKKAKIEDLKAKLDETLQDNTLPESDRLLTAALLQQRIQSIQNEINESRRTSNMVKAKLEMETVSKYWM</sequence>
<dbReference type="AlphaFoldDB" id="A0AA39P8I6"/>
<dbReference type="Gene3D" id="3.60.10.10">
    <property type="entry name" value="Endonuclease/exonuclease/phosphatase"/>
    <property type="match status" value="1"/>
</dbReference>
<dbReference type="GO" id="GO:0006284">
    <property type="term" value="P:base-excision repair"/>
    <property type="evidence" value="ECO:0007669"/>
    <property type="project" value="TreeGrafter"/>
</dbReference>
<feature type="binding site" evidence="6">
    <location>
        <position position="194"/>
    </location>
    <ligand>
        <name>Mg(2+)</name>
        <dbReference type="ChEBI" id="CHEBI:18420"/>
        <label>1</label>
    </ligand>
</feature>
<dbReference type="PANTHER" id="PTHR22748">
    <property type="entry name" value="AP ENDONUCLEASE"/>
    <property type="match status" value="1"/>
</dbReference>
<keyword evidence="10" id="KW-0540">Nuclease</keyword>
<evidence type="ECO:0000256" key="1">
    <source>
        <dbReference type="ARBA" id="ARBA00007092"/>
    </source>
</evidence>
<evidence type="ECO:0000256" key="7">
    <source>
        <dbReference type="PIRSR" id="PIRSR604808-3"/>
    </source>
</evidence>
<feature type="compositionally biased region" description="Basic residues" evidence="8">
    <location>
        <begin position="29"/>
        <end position="38"/>
    </location>
</feature>
<keyword evidence="4 6" id="KW-0460">Magnesium</keyword>
<evidence type="ECO:0000256" key="4">
    <source>
        <dbReference type="ARBA" id="ARBA00022842"/>
    </source>
</evidence>
<feature type="site" description="Interaction with DNA substrate" evidence="7">
    <location>
        <position position="280"/>
    </location>
</feature>
<dbReference type="Pfam" id="PF03372">
    <property type="entry name" value="Exo_endo_phos"/>
    <property type="match status" value="1"/>
</dbReference>
<proteinExistence type="inferred from homology"/>
<feature type="region of interest" description="Disordered" evidence="8">
    <location>
        <begin position="1"/>
        <end position="39"/>
    </location>
</feature>
<keyword evidence="3" id="KW-0378">Hydrolase</keyword>
<name>A0AA39P8I6_9AGAR</name>
<dbReference type="InterPro" id="IPR005135">
    <property type="entry name" value="Endo/exonuclease/phosphatase"/>
</dbReference>
<evidence type="ECO:0000256" key="3">
    <source>
        <dbReference type="ARBA" id="ARBA00022801"/>
    </source>
</evidence>
<dbReference type="Proteomes" id="UP001175227">
    <property type="component" value="Unassembled WGS sequence"/>
</dbReference>
<feature type="binding site" evidence="6">
    <location>
        <position position="280"/>
    </location>
    <ligand>
        <name>Mg(2+)</name>
        <dbReference type="ChEBI" id="CHEBI:18420"/>
        <label>1</label>
    </ligand>
</feature>
<dbReference type="GO" id="GO:0005634">
    <property type="term" value="C:nucleus"/>
    <property type="evidence" value="ECO:0007669"/>
    <property type="project" value="TreeGrafter"/>
</dbReference>
<keyword evidence="10" id="KW-0255">Endonuclease</keyword>
<accession>A0AA39P8I6</accession>
<protein>
    <submittedName>
        <fullName evidence="10">Endonuclease/exonuclease/phosphatase</fullName>
    </submittedName>
</protein>
<gene>
    <name evidence="10" type="ORF">IW261DRAFT_1336763</name>
</gene>
<dbReference type="PANTHER" id="PTHR22748:SF4">
    <property type="entry name" value="DNA-(APURINIC OR APYRIMIDINIC SITE) ENDONUCLEASE 2"/>
    <property type="match status" value="1"/>
</dbReference>
<feature type="binding site" evidence="6">
    <location>
        <position position="80"/>
    </location>
    <ligand>
        <name>Mg(2+)</name>
        <dbReference type="ChEBI" id="CHEBI:18420"/>
        <label>1</label>
    </ligand>
</feature>
<keyword evidence="2 6" id="KW-0479">Metal-binding</keyword>
<feature type="domain" description="Endonuclease/exonuclease/phosphatase" evidence="9">
    <location>
        <begin position="46"/>
        <end position="280"/>
    </location>
</feature>
<feature type="active site" evidence="5">
    <location>
        <position position="159"/>
    </location>
</feature>
<dbReference type="GO" id="GO:0008081">
    <property type="term" value="F:phosphoric diester hydrolase activity"/>
    <property type="evidence" value="ECO:0007669"/>
    <property type="project" value="TreeGrafter"/>
</dbReference>
<evidence type="ECO:0000256" key="5">
    <source>
        <dbReference type="PIRSR" id="PIRSR604808-1"/>
    </source>
</evidence>
<feature type="compositionally biased region" description="Polar residues" evidence="8">
    <location>
        <begin position="1"/>
        <end position="12"/>
    </location>
</feature>
<keyword evidence="6" id="KW-0464">Manganese</keyword>
<dbReference type="SUPFAM" id="SSF56219">
    <property type="entry name" value="DNase I-like"/>
    <property type="match status" value="1"/>
</dbReference>
<feature type="active site" description="Proton acceptor" evidence="5">
    <location>
        <position position="280"/>
    </location>
</feature>
<dbReference type="InterPro" id="IPR036691">
    <property type="entry name" value="Endo/exonu/phosph_ase_sf"/>
</dbReference>
<comment type="similarity">
    <text evidence="1">Belongs to the DNA repair enzymes AP/ExoA family.</text>
</comment>
<feature type="site" description="Transition state stabilizer" evidence="7">
    <location>
        <position position="194"/>
    </location>
</feature>
<feature type="active site" description="Proton donor/acceptor" evidence="5">
    <location>
        <position position="192"/>
    </location>
</feature>
<evidence type="ECO:0000256" key="6">
    <source>
        <dbReference type="PIRSR" id="PIRSR604808-2"/>
    </source>
</evidence>
<dbReference type="EMBL" id="JAUEPR010000012">
    <property type="protein sequence ID" value="KAK0479285.1"/>
    <property type="molecule type" value="Genomic_DNA"/>
</dbReference>
<dbReference type="GO" id="GO:0008311">
    <property type="term" value="F:double-stranded DNA 3'-5' DNA exonuclease activity"/>
    <property type="evidence" value="ECO:0007669"/>
    <property type="project" value="TreeGrafter"/>
</dbReference>
<comment type="caution">
    <text evidence="10">The sequence shown here is derived from an EMBL/GenBank/DDBJ whole genome shotgun (WGS) entry which is preliminary data.</text>
</comment>
<reference evidence="10" key="1">
    <citation type="submission" date="2023-06" db="EMBL/GenBank/DDBJ databases">
        <authorList>
            <consortium name="Lawrence Berkeley National Laboratory"/>
            <person name="Ahrendt S."/>
            <person name="Sahu N."/>
            <person name="Indic B."/>
            <person name="Wong-Bajracharya J."/>
            <person name="Merenyi Z."/>
            <person name="Ke H.-M."/>
            <person name="Monk M."/>
            <person name="Kocsube S."/>
            <person name="Drula E."/>
            <person name="Lipzen A."/>
            <person name="Balint B."/>
            <person name="Henrissat B."/>
            <person name="Andreopoulos B."/>
            <person name="Martin F.M."/>
            <person name="Harder C.B."/>
            <person name="Rigling D."/>
            <person name="Ford K.L."/>
            <person name="Foster G.D."/>
            <person name="Pangilinan J."/>
            <person name="Papanicolaou A."/>
            <person name="Barry K."/>
            <person name="LaButti K."/>
            <person name="Viragh M."/>
            <person name="Koriabine M."/>
            <person name="Yan M."/>
            <person name="Riley R."/>
            <person name="Champramary S."/>
            <person name="Plett K.L."/>
            <person name="Tsai I.J."/>
            <person name="Slot J."/>
            <person name="Sipos G."/>
            <person name="Plett J."/>
            <person name="Nagy L.G."/>
            <person name="Grigoriev I.V."/>
        </authorList>
    </citation>
    <scope>NUCLEOTIDE SEQUENCE</scope>
    <source>
        <strain evidence="10">ICMP 16352</strain>
    </source>
</reference>
<comment type="cofactor">
    <cofactor evidence="6">
        <name>Mg(2+)</name>
        <dbReference type="ChEBI" id="CHEBI:18420"/>
    </cofactor>
    <cofactor evidence="6">
        <name>Mn(2+)</name>
        <dbReference type="ChEBI" id="CHEBI:29035"/>
    </cofactor>
    <text evidence="6">Probably binds two magnesium or manganese ions per subunit.</text>
</comment>
<feature type="non-terminal residue" evidence="10">
    <location>
        <position position="433"/>
    </location>
</feature>
<dbReference type="CDD" id="cd09076">
    <property type="entry name" value="L1-EN"/>
    <property type="match status" value="1"/>
</dbReference>
<evidence type="ECO:0000259" key="9">
    <source>
        <dbReference type="Pfam" id="PF03372"/>
    </source>
</evidence>
<dbReference type="InterPro" id="IPR004808">
    <property type="entry name" value="AP_endonuc_1"/>
</dbReference>
<keyword evidence="11" id="KW-1185">Reference proteome</keyword>
<dbReference type="GO" id="GO:0003906">
    <property type="term" value="F:DNA-(apurinic or apyrimidinic site) endonuclease activity"/>
    <property type="evidence" value="ECO:0007669"/>
    <property type="project" value="TreeGrafter"/>
</dbReference>
<evidence type="ECO:0000313" key="11">
    <source>
        <dbReference type="Proteomes" id="UP001175227"/>
    </source>
</evidence>
<dbReference type="GO" id="GO:0046872">
    <property type="term" value="F:metal ion binding"/>
    <property type="evidence" value="ECO:0007669"/>
    <property type="project" value="UniProtKB-KW"/>
</dbReference>
<feature type="binding site" evidence="6">
    <location>
        <position position="279"/>
    </location>
    <ligand>
        <name>Mg(2+)</name>
        <dbReference type="ChEBI" id="CHEBI:18420"/>
        <label>1</label>
    </ligand>
</feature>
<evidence type="ECO:0000256" key="2">
    <source>
        <dbReference type="ARBA" id="ARBA00022723"/>
    </source>
</evidence>
<feature type="site" description="Important for catalytic activity" evidence="7">
    <location>
        <position position="254"/>
    </location>
</feature>
<feature type="binding site" evidence="6">
    <location>
        <position position="192"/>
    </location>
    <ligand>
        <name>Mg(2+)</name>
        <dbReference type="ChEBI" id="CHEBI:18420"/>
        <label>1</label>
    </ligand>
</feature>
<organism evidence="10 11">
    <name type="scientific">Armillaria novae-zelandiae</name>
    <dbReference type="NCBI Taxonomy" id="153914"/>
    <lineage>
        <taxon>Eukaryota</taxon>
        <taxon>Fungi</taxon>
        <taxon>Dikarya</taxon>
        <taxon>Basidiomycota</taxon>
        <taxon>Agaricomycotina</taxon>
        <taxon>Agaricomycetes</taxon>
        <taxon>Agaricomycetidae</taxon>
        <taxon>Agaricales</taxon>
        <taxon>Marasmiineae</taxon>
        <taxon>Physalacriaceae</taxon>
        <taxon>Armillaria</taxon>
    </lineage>
</organism>